<reference evidence="2 3" key="1">
    <citation type="submission" date="2021-06" db="EMBL/GenBank/DDBJ databases">
        <authorList>
            <person name="Kallberg Y."/>
            <person name="Tangrot J."/>
            <person name="Rosling A."/>
        </authorList>
    </citation>
    <scope>NUCLEOTIDE SEQUENCE [LARGE SCALE GENOMIC DNA]</scope>
    <source>
        <strain evidence="2 3">120-4 pot B 10/14</strain>
    </source>
</reference>
<sequence length="221" mass="25368">MSYMLEMSSLNSSDSSSPGSSGSPAHSLSVRYPLQEIKQQNDTKANFLEVIDDYPNIYVTRFEGNRKKNTFIKFFVLKLSKVIYTITWDSKEKKKSVTSDKSASNMATLFLQNLSNNNKTTFSGVVLFGFDLECLENRRINNQKNQIRKNKPFHQLNSKTQKNIRLKALAHDINKLSVKPTFNKKLKVNTDITIRKRIELVIHSLGISIFKFKEPETPKGR</sequence>
<accession>A0ABM8VYH2</accession>
<gene>
    <name evidence="2" type="ORF">GMARGA_LOCUS1133</name>
</gene>
<evidence type="ECO:0000313" key="2">
    <source>
        <dbReference type="EMBL" id="CAG8478743.1"/>
    </source>
</evidence>
<proteinExistence type="predicted"/>
<keyword evidence="3" id="KW-1185">Reference proteome</keyword>
<evidence type="ECO:0000256" key="1">
    <source>
        <dbReference type="SAM" id="MobiDB-lite"/>
    </source>
</evidence>
<feature type="compositionally biased region" description="Low complexity" evidence="1">
    <location>
        <begin position="8"/>
        <end position="27"/>
    </location>
</feature>
<protein>
    <submittedName>
        <fullName evidence="2">19776_t:CDS:1</fullName>
    </submittedName>
</protein>
<comment type="caution">
    <text evidence="2">The sequence shown here is derived from an EMBL/GenBank/DDBJ whole genome shotgun (WGS) entry which is preliminary data.</text>
</comment>
<feature type="region of interest" description="Disordered" evidence="1">
    <location>
        <begin position="7"/>
        <end position="27"/>
    </location>
</feature>
<name>A0ABM8VYH2_GIGMA</name>
<evidence type="ECO:0000313" key="3">
    <source>
        <dbReference type="Proteomes" id="UP000789901"/>
    </source>
</evidence>
<organism evidence="2 3">
    <name type="scientific">Gigaspora margarita</name>
    <dbReference type="NCBI Taxonomy" id="4874"/>
    <lineage>
        <taxon>Eukaryota</taxon>
        <taxon>Fungi</taxon>
        <taxon>Fungi incertae sedis</taxon>
        <taxon>Mucoromycota</taxon>
        <taxon>Glomeromycotina</taxon>
        <taxon>Glomeromycetes</taxon>
        <taxon>Diversisporales</taxon>
        <taxon>Gigasporaceae</taxon>
        <taxon>Gigaspora</taxon>
    </lineage>
</organism>
<dbReference type="EMBL" id="CAJVQB010000267">
    <property type="protein sequence ID" value="CAG8478743.1"/>
    <property type="molecule type" value="Genomic_DNA"/>
</dbReference>
<dbReference type="Proteomes" id="UP000789901">
    <property type="component" value="Unassembled WGS sequence"/>
</dbReference>